<dbReference type="Pfam" id="PF13420">
    <property type="entry name" value="Acetyltransf_4"/>
    <property type="match status" value="1"/>
</dbReference>
<accession>A0ABN4HYC8</accession>
<name>A0ABN4HYC8_9BURK</name>
<dbReference type="NCBIfam" id="NF040504">
    <property type="entry name" value="resist_ArsN1b"/>
    <property type="match status" value="1"/>
</dbReference>
<dbReference type="Gene3D" id="3.40.630.30">
    <property type="match status" value="1"/>
</dbReference>
<dbReference type="CDD" id="cd04301">
    <property type="entry name" value="NAT_SF"/>
    <property type="match status" value="1"/>
</dbReference>
<evidence type="ECO:0000313" key="5">
    <source>
        <dbReference type="Proteomes" id="UP000063429"/>
    </source>
</evidence>
<dbReference type="Proteomes" id="UP000063429">
    <property type="component" value="Chromosome"/>
</dbReference>
<dbReference type="PANTHER" id="PTHR43072">
    <property type="entry name" value="N-ACETYLTRANSFERASE"/>
    <property type="match status" value="1"/>
</dbReference>
<dbReference type="RefSeq" id="WP_053198763.1">
    <property type="nucleotide sequence ID" value="NZ_CP011409.1"/>
</dbReference>
<evidence type="ECO:0000313" key="4">
    <source>
        <dbReference type="EMBL" id="AKZ63830.1"/>
    </source>
</evidence>
<evidence type="ECO:0000259" key="3">
    <source>
        <dbReference type="PROSITE" id="PS51186"/>
    </source>
</evidence>
<evidence type="ECO:0000256" key="2">
    <source>
        <dbReference type="ARBA" id="ARBA00023315"/>
    </source>
</evidence>
<proteinExistence type="predicted"/>
<feature type="domain" description="N-acetyltransferase" evidence="3">
    <location>
        <begin position="3"/>
        <end position="163"/>
    </location>
</feature>
<dbReference type="PANTHER" id="PTHR43072:SF23">
    <property type="entry name" value="UPF0039 PROTEIN C11D3.02C"/>
    <property type="match status" value="1"/>
</dbReference>
<keyword evidence="5" id="KW-1185">Reference proteome</keyword>
<keyword evidence="2" id="KW-0012">Acyltransferase</keyword>
<dbReference type="EMBL" id="CP011409">
    <property type="protein sequence ID" value="AKZ63830.1"/>
    <property type="molecule type" value="Genomic_DNA"/>
</dbReference>
<dbReference type="SUPFAM" id="SSF55729">
    <property type="entry name" value="Acyl-CoA N-acyltransferases (Nat)"/>
    <property type="match status" value="1"/>
</dbReference>
<reference evidence="5" key="1">
    <citation type="journal article" date="2015" name="Genome Announc.">
        <title>Complete Genome Sequence of Herbaspirillum hiltneri N3 (DSM 17495), Isolated from Surface-Sterilized Wheat Roots.</title>
        <authorList>
            <person name="Guizelini D."/>
            <person name="Saizaki P.M."/>
            <person name="Coimbra N.A."/>
            <person name="Weiss V.A."/>
            <person name="Faoro H."/>
            <person name="Sfeir M.Z."/>
            <person name="Baura V.A."/>
            <person name="Monteiro R.A."/>
            <person name="Chubatsu L.S."/>
            <person name="Souza E.M."/>
            <person name="Cruz L.M."/>
            <person name="Pedrosa F.O."/>
            <person name="Raittz R.T."/>
            <person name="Marchaukoski J.N."/>
            <person name="Steffens M.B."/>
        </authorList>
    </citation>
    <scope>NUCLEOTIDE SEQUENCE [LARGE SCALE GENOMIC DNA]</scope>
    <source>
        <strain evidence="5">N3</strain>
    </source>
</reference>
<sequence length="163" mass="18054">MTTSIRPATTADAAAICEIYNHYVLTTTISFELEAVSVEEMAQRIVEVSALFPWLVYEEDGRILGYAYATKWKARKAYQQSVESSVYMARDSGGRGVGTQLYQALFAGLKARGVHAVMGGIAQPNPGSVALHEKMGFVKVAHFAQVGRKFDQWIDVAYWQLIL</sequence>
<gene>
    <name evidence="4" type="ORF">F506_15190</name>
</gene>
<dbReference type="InterPro" id="IPR000182">
    <property type="entry name" value="GNAT_dom"/>
</dbReference>
<dbReference type="PROSITE" id="PS51186">
    <property type="entry name" value="GNAT"/>
    <property type="match status" value="1"/>
</dbReference>
<dbReference type="InterPro" id="IPR016181">
    <property type="entry name" value="Acyl_CoA_acyltransferase"/>
</dbReference>
<organism evidence="4 5">
    <name type="scientific">Herbaspirillum hiltneri N3</name>
    <dbReference type="NCBI Taxonomy" id="1262470"/>
    <lineage>
        <taxon>Bacteria</taxon>
        <taxon>Pseudomonadati</taxon>
        <taxon>Pseudomonadota</taxon>
        <taxon>Betaproteobacteria</taxon>
        <taxon>Burkholderiales</taxon>
        <taxon>Oxalobacteraceae</taxon>
        <taxon>Herbaspirillum</taxon>
    </lineage>
</organism>
<keyword evidence="1" id="KW-0808">Transferase</keyword>
<evidence type="ECO:0000256" key="1">
    <source>
        <dbReference type="ARBA" id="ARBA00022679"/>
    </source>
</evidence>
<protein>
    <submittedName>
        <fullName evidence="4">Phosphinothricin acetyltransferase</fullName>
    </submittedName>
</protein>